<evidence type="ECO:0000256" key="3">
    <source>
        <dbReference type="ARBA" id="ARBA00022634"/>
    </source>
</evidence>
<keyword evidence="8" id="KW-1185">Reference proteome</keyword>
<evidence type="ECO:0000313" key="7">
    <source>
        <dbReference type="EMBL" id="OAT86138.1"/>
    </source>
</evidence>
<dbReference type="Pfam" id="PF12637">
    <property type="entry name" value="TSCPD"/>
    <property type="match status" value="1"/>
</dbReference>
<dbReference type="EMBL" id="LYVF01000040">
    <property type="protein sequence ID" value="OAT86138.1"/>
    <property type="molecule type" value="Genomic_DNA"/>
</dbReference>
<dbReference type="GO" id="GO:0071897">
    <property type="term" value="P:DNA biosynthetic process"/>
    <property type="evidence" value="ECO:0007669"/>
    <property type="project" value="UniProtKB-KW"/>
</dbReference>
<gene>
    <name evidence="7" type="ORF">A6M21_04290</name>
</gene>
<dbReference type="InterPro" id="IPR024434">
    <property type="entry name" value="TSCPD_dom"/>
</dbReference>
<comment type="similarity">
    <text evidence="1">Belongs to the ribonucleoside diphosphate reductase class-2 family.</text>
</comment>
<protein>
    <recommendedName>
        <fullName evidence="2">ribonucleoside-diphosphate reductase</fullName>
        <ecNumber evidence="2">1.17.4.1</ecNumber>
    </recommendedName>
</protein>
<dbReference type="InterPro" id="IPR023806">
    <property type="entry name" value="CHP03905"/>
</dbReference>
<reference evidence="7 8" key="1">
    <citation type="submission" date="2016-04" db="EMBL/GenBank/DDBJ databases">
        <authorList>
            <person name="Evans L.H."/>
            <person name="Alamgir A."/>
            <person name="Owens N."/>
            <person name="Weber N.D."/>
            <person name="Virtaneva K."/>
            <person name="Barbian K."/>
            <person name="Babar A."/>
            <person name="Rosenke K."/>
        </authorList>
    </citation>
    <scope>NUCLEOTIDE SEQUENCE [LARGE SCALE GENOMIC DNA]</scope>
    <source>
        <strain evidence="7 8">LMa1</strain>
    </source>
</reference>
<dbReference type="RefSeq" id="WP_066666442.1">
    <property type="nucleotide sequence ID" value="NZ_LYVF01000040.1"/>
</dbReference>
<evidence type="ECO:0000313" key="8">
    <source>
        <dbReference type="Proteomes" id="UP000078532"/>
    </source>
</evidence>
<proteinExistence type="inferred from homology"/>
<evidence type="ECO:0000256" key="5">
    <source>
        <dbReference type="ARBA" id="ARBA00047754"/>
    </source>
</evidence>
<evidence type="ECO:0000256" key="2">
    <source>
        <dbReference type="ARBA" id="ARBA00012274"/>
    </source>
</evidence>
<accession>A0A1B7LIB6</accession>
<dbReference type="OrthoDB" id="9801525at2"/>
<dbReference type="STRING" id="1838280.A6M21_04290"/>
<evidence type="ECO:0000259" key="6">
    <source>
        <dbReference type="Pfam" id="PF12637"/>
    </source>
</evidence>
<dbReference type="Gene3D" id="3.60.21.10">
    <property type="match status" value="1"/>
</dbReference>
<feature type="domain" description="TSCPD" evidence="6">
    <location>
        <begin position="6"/>
        <end position="76"/>
    </location>
</feature>
<dbReference type="InterPro" id="IPR029052">
    <property type="entry name" value="Metallo-depent_PP-like"/>
</dbReference>
<dbReference type="AlphaFoldDB" id="A0A1B7LIB6"/>
<keyword evidence="4" id="KW-0547">Nucleotide-binding</keyword>
<evidence type="ECO:0000256" key="4">
    <source>
        <dbReference type="ARBA" id="ARBA00022741"/>
    </source>
</evidence>
<dbReference type="EC" id="1.17.4.1" evidence="2"/>
<dbReference type="GO" id="GO:0004748">
    <property type="term" value="F:ribonucleoside-diphosphate reductase activity, thioredoxin disulfide as acceptor"/>
    <property type="evidence" value="ECO:0007669"/>
    <property type="project" value="UniProtKB-EC"/>
</dbReference>
<comment type="catalytic activity">
    <reaction evidence="5">
        <text>a 2'-deoxyribonucleoside 5'-diphosphate + [thioredoxin]-disulfide + H2O = a ribonucleoside 5'-diphosphate + [thioredoxin]-dithiol</text>
        <dbReference type="Rhea" id="RHEA:23252"/>
        <dbReference type="Rhea" id="RHEA-COMP:10698"/>
        <dbReference type="Rhea" id="RHEA-COMP:10700"/>
        <dbReference type="ChEBI" id="CHEBI:15377"/>
        <dbReference type="ChEBI" id="CHEBI:29950"/>
        <dbReference type="ChEBI" id="CHEBI:50058"/>
        <dbReference type="ChEBI" id="CHEBI:57930"/>
        <dbReference type="ChEBI" id="CHEBI:73316"/>
        <dbReference type="EC" id="1.17.4.1"/>
    </reaction>
</comment>
<comment type="caution">
    <text evidence="7">The sequence shown here is derived from an EMBL/GenBank/DDBJ whole genome shotgun (WGS) entry which is preliminary data.</text>
</comment>
<sequence length="294" mass="32350">MYIYRAQGICPAEIHFQLTDNKLSHVRFVGGGCVGNARLISRLLEGQDADAVLPLMKGIQCRNNTSCPDQLSRAVALVKEGRLAEADPITVYEAPAADQEAAVFAGVAGNIQALEKMLQLPVPAVYSLGDLTRPGEENDAIVELARKKKLAGVKGPVDQTIPCAQARNQDYLIQAPYFLRFQIGPRKALGFHGGFIQELPGFSDFSPYSLELLMVSNLSDYLRNESVYPALETMAEQFSVDVVLFAQTGLWKHVRLGGVDFVSVGAVVEDDAFKYARLKWEQDELQITFETIKP</sequence>
<name>A0A1B7LIB6_9FIRM</name>
<dbReference type="SUPFAM" id="SSF56300">
    <property type="entry name" value="Metallo-dependent phosphatases"/>
    <property type="match status" value="1"/>
</dbReference>
<organism evidence="7 8">
    <name type="scientific">Desulfotomaculum copahuensis</name>
    <dbReference type="NCBI Taxonomy" id="1838280"/>
    <lineage>
        <taxon>Bacteria</taxon>
        <taxon>Bacillati</taxon>
        <taxon>Bacillota</taxon>
        <taxon>Clostridia</taxon>
        <taxon>Eubacteriales</taxon>
        <taxon>Desulfotomaculaceae</taxon>
        <taxon>Desulfotomaculum</taxon>
    </lineage>
</organism>
<dbReference type="Proteomes" id="UP000078532">
    <property type="component" value="Unassembled WGS sequence"/>
</dbReference>
<dbReference type="NCBIfam" id="TIGR03905">
    <property type="entry name" value="TIGR03905_4_Cys"/>
    <property type="match status" value="1"/>
</dbReference>
<dbReference type="GO" id="GO:0000166">
    <property type="term" value="F:nucleotide binding"/>
    <property type="evidence" value="ECO:0007669"/>
    <property type="project" value="UniProtKB-KW"/>
</dbReference>
<keyword evidence="3" id="KW-0237">DNA synthesis</keyword>
<evidence type="ECO:0000256" key="1">
    <source>
        <dbReference type="ARBA" id="ARBA00007405"/>
    </source>
</evidence>